<feature type="compositionally biased region" description="Basic and acidic residues" evidence="1">
    <location>
        <begin position="31"/>
        <end position="63"/>
    </location>
</feature>
<protein>
    <submittedName>
        <fullName evidence="2">DUF4169 family protein</fullName>
    </submittedName>
</protein>
<dbReference type="AlphaFoldDB" id="A0A4Q9GBL9"/>
<dbReference type="Proteomes" id="UP000293520">
    <property type="component" value="Unassembled WGS sequence"/>
</dbReference>
<dbReference type="InterPro" id="IPR025227">
    <property type="entry name" value="DUF4169"/>
</dbReference>
<keyword evidence="3" id="KW-1185">Reference proteome</keyword>
<evidence type="ECO:0000313" key="3">
    <source>
        <dbReference type="Proteomes" id="UP000293520"/>
    </source>
</evidence>
<comment type="caution">
    <text evidence="2">The sequence shown here is derived from an EMBL/GenBank/DDBJ whole genome shotgun (WGS) entry which is preliminary data.</text>
</comment>
<feature type="compositionally biased region" description="Basic residues" evidence="1">
    <location>
        <begin position="9"/>
        <end position="18"/>
    </location>
</feature>
<dbReference type="EMBL" id="SISK01000001">
    <property type="protein sequence ID" value="TBN43762.1"/>
    <property type="molecule type" value="Genomic_DNA"/>
</dbReference>
<accession>A0A4Q9GBL9</accession>
<gene>
    <name evidence="2" type="ORF">EYE42_01080</name>
</gene>
<dbReference type="RefSeq" id="WP_130989463.1">
    <property type="nucleotide sequence ID" value="NZ_SISK01000001.1"/>
</dbReference>
<name>A0A4Q9GBL9_9RHOB</name>
<organism evidence="2 3">
    <name type="scientific">Paracoccus subflavus</name>
    <dbReference type="NCBI Taxonomy" id="2528244"/>
    <lineage>
        <taxon>Bacteria</taxon>
        <taxon>Pseudomonadati</taxon>
        <taxon>Pseudomonadota</taxon>
        <taxon>Alphaproteobacteria</taxon>
        <taxon>Rhodobacterales</taxon>
        <taxon>Paracoccaceae</taxon>
        <taxon>Paracoccus</taxon>
    </lineage>
</organism>
<feature type="region of interest" description="Disordered" evidence="1">
    <location>
        <begin position="1"/>
        <end position="63"/>
    </location>
</feature>
<evidence type="ECO:0000256" key="1">
    <source>
        <dbReference type="SAM" id="MobiDB-lite"/>
    </source>
</evidence>
<reference evidence="2 3" key="1">
    <citation type="submission" date="2019-02" db="EMBL/GenBank/DDBJ databases">
        <title>Paracoccus subflavus sp. nov., isolated from marine sediment of the Pacific Ocean.</title>
        <authorList>
            <person name="Zhang G."/>
        </authorList>
    </citation>
    <scope>NUCLEOTIDE SEQUENCE [LARGE SCALE GENOMIC DNA]</scope>
    <source>
        <strain evidence="2 3">GY0581</strain>
    </source>
</reference>
<sequence length="63" mass="6985">MTKIINLRQARKQHHRDAKRAAGDANAAKFGEAKPARDARQAEADRAARALDAHRRDDPPADD</sequence>
<proteinExistence type="predicted"/>
<dbReference type="Pfam" id="PF13770">
    <property type="entry name" value="DUF4169"/>
    <property type="match status" value="1"/>
</dbReference>
<evidence type="ECO:0000313" key="2">
    <source>
        <dbReference type="EMBL" id="TBN43762.1"/>
    </source>
</evidence>